<dbReference type="Gene3D" id="1.10.150.130">
    <property type="match status" value="1"/>
</dbReference>
<evidence type="ECO:0000259" key="4">
    <source>
        <dbReference type="PROSITE" id="PS51898"/>
    </source>
</evidence>
<comment type="similarity">
    <text evidence="1">Belongs to the 'phage' integrase family.</text>
</comment>
<name>A0ABS5S491_9FLAO</name>
<dbReference type="InterPro" id="IPR002104">
    <property type="entry name" value="Integrase_catalytic"/>
</dbReference>
<protein>
    <submittedName>
        <fullName evidence="5">Phage integrase SAM-like domain-containing protein</fullName>
    </submittedName>
</protein>
<keyword evidence="3" id="KW-0233">DNA recombination</keyword>
<dbReference type="PANTHER" id="PTHR30349:SF64">
    <property type="entry name" value="PROPHAGE INTEGRASE INTD-RELATED"/>
    <property type="match status" value="1"/>
</dbReference>
<sequence>MATINYLVKGTKGYSNILVRFKNGRKFDYTASTDLKILPSHWSKAKQKVKNISDAAYKDDVNNHLFELENFIIAEFNADNSKGIYIDRDWLITKIANHFNRPVNDDAIDQVFFLPYVKRFIELAPSRIIKGKNKPVSSGTITKYNTTKNKIQEYEEKFKTKLKFTDLNLTFYDRFVNFLTQDQKINLGTVGNYIGTIKTIAREAKLQGLPVHEHINHPKFFAPKVKADSIYLRDEQINKIYNHDYKGVERLENARDLFIIGLRTGLRVSDFLRLKATNIKEGFIEIETQKTGQDVVIPMHPQVKAILKKHKGFPRSISDQKFNLHIKEVCEEAGFTQKIEGSMINSETKRKEKGIFPMHKLVTSHICRRSFASNLYGKLPNMVIMAITGHQTEAQFLKYIKITPKENAKTLQAYWLKQNEDNNFEKVNMKVAK</sequence>
<dbReference type="Pfam" id="PF00589">
    <property type="entry name" value="Phage_integrase"/>
    <property type="match status" value="1"/>
</dbReference>
<reference evidence="5 6" key="1">
    <citation type="submission" date="2021-05" db="EMBL/GenBank/DDBJ databases">
        <title>Aequorivita echinoideorum JCM 30378 genome.</title>
        <authorList>
            <person name="Zhang H."/>
            <person name="Li C."/>
        </authorList>
    </citation>
    <scope>NUCLEOTIDE SEQUENCE [LARGE SCALE GENOMIC DNA]</scope>
    <source>
        <strain evidence="5 6">JCM30378</strain>
    </source>
</reference>
<dbReference type="InterPro" id="IPR050090">
    <property type="entry name" value="Tyrosine_recombinase_XerCD"/>
</dbReference>
<dbReference type="RefSeq" id="WP_214112913.1">
    <property type="nucleotide sequence ID" value="NZ_JAHCTB010000003.1"/>
</dbReference>
<proteinExistence type="inferred from homology"/>
<dbReference type="InterPro" id="IPR013762">
    <property type="entry name" value="Integrase-like_cat_sf"/>
</dbReference>
<dbReference type="Proteomes" id="UP001297092">
    <property type="component" value="Unassembled WGS sequence"/>
</dbReference>
<dbReference type="Pfam" id="PF13102">
    <property type="entry name" value="Phage_int_SAM_5"/>
    <property type="match status" value="1"/>
</dbReference>
<evidence type="ECO:0000256" key="3">
    <source>
        <dbReference type="ARBA" id="ARBA00023172"/>
    </source>
</evidence>
<keyword evidence="6" id="KW-1185">Reference proteome</keyword>
<dbReference type="Gene3D" id="1.10.443.10">
    <property type="entry name" value="Intergrase catalytic core"/>
    <property type="match status" value="1"/>
</dbReference>
<comment type="caution">
    <text evidence="5">The sequence shown here is derived from an EMBL/GenBank/DDBJ whole genome shotgun (WGS) entry which is preliminary data.</text>
</comment>
<gene>
    <name evidence="5" type="ORF">KIV10_07550</name>
</gene>
<keyword evidence="2" id="KW-0238">DNA-binding</keyword>
<dbReference type="EMBL" id="JAHCTB010000003">
    <property type="protein sequence ID" value="MBT0608031.1"/>
    <property type="molecule type" value="Genomic_DNA"/>
</dbReference>
<dbReference type="SUPFAM" id="SSF56349">
    <property type="entry name" value="DNA breaking-rejoining enzymes"/>
    <property type="match status" value="1"/>
</dbReference>
<dbReference type="PROSITE" id="PS51898">
    <property type="entry name" value="TYR_RECOMBINASE"/>
    <property type="match status" value="1"/>
</dbReference>
<dbReference type="PANTHER" id="PTHR30349">
    <property type="entry name" value="PHAGE INTEGRASE-RELATED"/>
    <property type="match status" value="1"/>
</dbReference>
<feature type="domain" description="Tyr recombinase" evidence="4">
    <location>
        <begin position="227"/>
        <end position="412"/>
    </location>
</feature>
<dbReference type="InterPro" id="IPR025269">
    <property type="entry name" value="SAM-like_dom"/>
</dbReference>
<evidence type="ECO:0000313" key="5">
    <source>
        <dbReference type="EMBL" id="MBT0608031.1"/>
    </source>
</evidence>
<organism evidence="5 6">
    <name type="scientific">Aequorivita echinoideorum</name>
    <dbReference type="NCBI Taxonomy" id="1549647"/>
    <lineage>
        <taxon>Bacteria</taxon>
        <taxon>Pseudomonadati</taxon>
        <taxon>Bacteroidota</taxon>
        <taxon>Flavobacteriia</taxon>
        <taxon>Flavobacteriales</taxon>
        <taxon>Flavobacteriaceae</taxon>
        <taxon>Aequorivita</taxon>
    </lineage>
</organism>
<accession>A0ABS5S491</accession>
<dbReference type="InterPro" id="IPR010998">
    <property type="entry name" value="Integrase_recombinase_N"/>
</dbReference>
<dbReference type="InterPro" id="IPR011010">
    <property type="entry name" value="DNA_brk_join_enz"/>
</dbReference>
<evidence type="ECO:0000313" key="6">
    <source>
        <dbReference type="Proteomes" id="UP001297092"/>
    </source>
</evidence>
<evidence type="ECO:0000256" key="2">
    <source>
        <dbReference type="ARBA" id="ARBA00023125"/>
    </source>
</evidence>
<evidence type="ECO:0000256" key="1">
    <source>
        <dbReference type="ARBA" id="ARBA00008857"/>
    </source>
</evidence>